<gene>
    <name evidence="1" type="ORF">SAMN04488561_0774</name>
</gene>
<dbReference type="EMBL" id="FNUC01000003">
    <property type="protein sequence ID" value="SEE23861.1"/>
    <property type="molecule type" value="Genomic_DNA"/>
</dbReference>
<dbReference type="AlphaFoldDB" id="A0A1H5H874"/>
<sequence length="183" mass="20361">MADRRKPRRVMRHMRRIPGYRYARRTVVPRLRDSATARAVVHRLFAVDAKQHTPLDVTAGRLLAGVGTERLPVVVVLLLGLPPQRVREVVDELAELQVLSAGFRPVIVMDVPELAAARAYGYPAELLLPADGWPYEGQSWDDYVRTTLGTVFATYRSTASVVVGPDGLGRTERLLLASLAPRR</sequence>
<proteinExistence type="predicted"/>
<evidence type="ECO:0000313" key="1">
    <source>
        <dbReference type="EMBL" id="SEE23861.1"/>
    </source>
</evidence>
<reference evidence="2" key="1">
    <citation type="submission" date="2016-10" db="EMBL/GenBank/DDBJ databases">
        <authorList>
            <person name="Varghese N."/>
            <person name="Submissions S."/>
        </authorList>
    </citation>
    <scope>NUCLEOTIDE SEQUENCE [LARGE SCALE GENOMIC DNA]</scope>
    <source>
        <strain evidence="2">DSM 45237</strain>
    </source>
</reference>
<organism evidence="1 2">
    <name type="scientific">Jiangella alba</name>
    <dbReference type="NCBI Taxonomy" id="561176"/>
    <lineage>
        <taxon>Bacteria</taxon>
        <taxon>Bacillati</taxon>
        <taxon>Actinomycetota</taxon>
        <taxon>Actinomycetes</taxon>
        <taxon>Jiangellales</taxon>
        <taxon>Jiangellaceae</taxon>
        <taxon>Jiangella</taxon>
    </lineage>
</organism>
<name>A0A1H5H874_9ACTN</name>
<protein>
    <submittedName>
        <fullName evidence="1">Uncharacterized protein</fullName>
    </submittedName>
</protein>
<dbReference type="STRING" id="561176.SAMN04488561_0774"/>
<dbReference type="OrthoDB" id="5185582at2"/>
<keyword evidence="2" id="KW-1185">Reference proteome</keyword>
<accession>A0A1H5H874</accession>
<dbReference type="RefSeq" id="WP_069110422.1">
    <property type="nucleotide sequence ID" value="NZ_FNUC01000003.1"/>
</dbReference>
<evidence type="ECO:0000313" key="2">
    <source>
        <dbReference type="Proteomes" id="UP000181980"/>
    </source>
</evidence>
<dbReference type="Proteomes" id="UP000181980">
    <property type="component" value="Unassembled WGS sequence"/>
</dbReference>